<dbReference type="InterPro" id="IPR022905">
    <property type="entry name" value="Rpo11-like"/>
</dbReference>
<dbReference type="GO" id="GO:0005737">
    <property type="term" value="C:cytoplasm"/>
    <property type="evidence" value="ECO:0007669"/>
    <property type="project" value="UniProtKB-SubCell"/>
</dbReference>
<gene>
    <name evidence="4" type="primary">rpo11</name>
    <name evidence="4" type="synonym">rpoL</name>
    <name evidence="6" type="ordered locus">Cmaq_1539</name>
</gene>
<sequence>MPRIKVKSIKLSGDYMEVTVEGEDYTVMSPLLTYILQDPEVEFATFDMDHPLLRNITLKLRTKGKDPLKVLEDAVNRILNDIGELEGKLMPQLGVGNVEAEKGQ</sequence>
<dbReference type="SUPFAM" id="SSF55257">
    <property type="entry name" value="RBP11-like subunits of RNA polymerase"/>
    <property type="match status" value="1"/>
</dbReference>
<evidence type="ECO:0000256" key="4">
    <source>
        <dbReference type="HAMAP-Rule" id="MF_00261"/>
    </source>
</evidence>
<dbReference type="Proteomes" id="UP000001137">
    <property type="component" value="Chromosome"/>
</dbReference>
<name>A8M9E3_CALMQ</name>
<comment type="function">
    <text evidence="4">DNA-dependent RNA polymerase (RNAP) catalyzes the transcription of DNA into RNA using the four ribonucleoside triphosphates as substrates.</text>
</comment>
<dbReference type="GO" id="GO:0006351">
    <property type="term" value="P:DNA-templated transcription"/>
    <property type="evidence" value="ECO:0007669"/>
    <property type="project" value="UniProtKB-UniRule"/>
</dbReference>
<evidence type="ECO:0000256" key="3">
    <source>
        <dbReference type="ARBA" id="ARBA00025751"/>
    </source>
</evidence>
<dbReference type="EC" id="2.7.7.6" evidence="4"/>
<dbReference type="OrthoDB" id="24205at2157"/>
<proteinExistence type="inferred from homology"/>
<dbReference type="AlphaFoldDB" id="A8M9E3"/>
<dbReference type="InterPro" id="IPR008193">
    <property type="entry name" value="RNA_pol_Rpb11_13-16kDa_CS"/>
</dbReference>
<evidence type="ECO:0000256" key="2">
    <source>
        <dbReference type="ARBA" id="ARBA00023163"/>
    </source>
</evidence>
<dbReference type="EMBL" id="CP000852">
    <property type="protein sequence ID" value="ABW02362.1"/>
    <property type="molecule type" value="Genomic_DNA"/>
</dbReference>
<comment type="subcellular location">
    <subcellularLocation>
        <location evidence="4">Cytoplasm</location>
    </subcellularLocation>
</comment>
<dbReference type="InterPro" id="IPR009025">
    <property type="entry name" value="RBP11-like_dimer"/>
</dbReference>
<protein>
    <recommendedName>
        <fullName evidence="4">DNA-directed RNA polymerase subunit Rpo11</fullName>
        <ecNumber evidence="4">2.7.7.6</ecNumber>
    </recommendedName>
    <alternativeName>
        <fullName evidence="4">DNA-directed RNA polymerase subunit L</fullName>
    </alternativeName>
</protein>
<evidence type="ECO:0000313" key="7">
    <source>
        <dbReference type="Proteomes" id="UP000001137"/>
    </source>
</evidence>
<keyword evidence="2 4" id="KW-0804">Transcription</keyword>
<dbReference type="GeneID" id="5709054"/>
<dbReference type="HOGENOM" id="CLU_090381_5_3_2"/>
<comment type="similarity">
    <text evidence="3 4">Belongs to the archaeal Rpo11/eukaryotic RPB11/RPC19 RNA polymerase subunit family.</text>
</comment>
<keyword evidence="4" id="KW-0548">Nucleotidyltransferase</keyword>
<dbReference type="PANTHER" id="PTHR13946">
    <property type="entry name" value="DNA-DIRECTED RNA POLYMERASE I,II,III"/>
    <property type="match status" value="1"/>
</dbReference>
<feature type="domain" description="DNA-directed RNA polymerase RBP11-like dimerisation" evidence="5">
    <location>
        <begin position="16"/>
        <end position="86"/>
    </location>
</feature>
<evidence type="ECO:0000259" key="5">
    <source>
        <dbReference type="Pfam" id="PF13656"/>
    </source>
</evidence>
<reference evidence="6 7" key="1">
    <citation type="submission" date="2007-10" db="EMBL/GenBank/DDBJ databases">
        <title>Complete sequence of Caldivirga maquilingensis IC-167.</title>
        <authorList>
            <consortium name="US DOE Joint Genome Institute"/>
            <person name="Copeland A."/>
            <person name="Lucas S."/>
            <person name="Lapidus A."/>
            <person name="Barry K."/>
            <person name="Glavina del Rio T."/>
            <person name="Dalin E."/>
            <person name="Tice H."/>
            <person name="Pitluck S."/>
            <person name="Saunders E."/>
            <person name="Brettin T."/>
            <person name="Bruce D."/>
            <person name="Detter J.C."/>
            <person name="Han C."/>
            <person name="Schmutz J."/>
            <person name="Larimer F."/>
            <person name="Land M."/>
            <person name="Hauser L."/>
            <person name="Kyrpides N."/>
            <person name="Ivanova N."/>
            <person name="Biddle J.F."/>
            <person name="Zhang Z."/>
            <person name="Fitz-Gibbon S.T."/>
            <person name="Lowe T.M."/>
            <person name="Saltikov C."/>
            <person name="House C.H."/>
            <person name="Richardson P."/>
        </authorList>
    </citation>
    <scope>NUCLEOTIDE SEQUENCE [LARGE SCALE GENOMIC DNA]</scope>
    <source>
        <strain evidence="7">ATCC 700844 / DSM 13496 / JCM 10307 / IC-167</strain>
    </source>
</reference>
<dbReference type="eggNOG" id="arCOG04111">
    <property type="taxonomic scope" value="Archaea"/>
</dbReference>
<keyword evidence="1 4" id="KW-0240">DNA-directed RNA polymerase</keyword>
<dbReference type="GO" id="GO:0003677">
    <property type="term" value="F:DNA binding"/>
    <property type="evidence" value="ECO:0007669"/>
    <property type="project" value="InterPro"/>
</dbReference>
<evidence type="ECO:0000256" key="1">
    <source>
        <dbReference type="ARBA" id="ARBA00022478"/>
    </source>
</evidence>
<dbReference type="RefSeq" id="WP_012186581.1">
    <property type="nucleotide sequence ID" value="NC_009954.1"/>
</dbReference>
<dbReference type="CDD" id="cd06927">
    <property type="entry name" value="RNAP_L"/>
    <property type="match status" value="1"/>
</dbReference>
<keyword evidence="7" id="KW-1185">Reference proteome</keyword>
<dbReference type="Gene3D" id="3.30.1360.10">
    <property type="entry name" value="RNA polymerase, RBP11-like subunit"/>
    <property type="match status" value="1"/>
</dbReference>
<comment type="subunit">
    <text evidence="4">Part of the RNA polymerase complex.</text>
</comment>
<comment type="catalytic activity">
    <reaction evidence="4">
        <text>RNA(n) + a ribonucleoside 5'-triphosphate = RNA(n+1) + diphosphate</text>
        <dbReference type="Rhea" id="RHEA:21248"/>
        <dbReference type="Rhea" id="RHEA-COMP:14527"/>
        <dbReference type="Rhea" id="RHEA-COMP:17342"/>
        <dbReference type="ChEBI" id="CHEBI:33019"/>
        <dbReference type="ChEBI" id="CHEBI:61557"/>
        <dbReference type="ChEBI" id="CHEBI:140395"/>
        <dbReference type="EC" id="2.7.7.6"/>
    </reaction>
</comment>
<evidence type="ECO:0000313" key="6">
    <source>
        <dbReference type="EMBL" id="ABW02362.1"/>
    </source>
</evidence>
<dbReference type="GO" id="GO:0046983">
    <property type="term" value="F:protein dimerization activity"/>
    <property type="evidence" value="ECO:0007669"/>
    <property type="project" value="InterPro"/>
</dbReference>
<dbReference type="GO" id="GO:0003899">
    <property type="term" value="F:DNA-directed RNA polymerase activity"/>
    <property type="evidence" value="ECO:0007669"/>
    <property type="project" value="UniProtKB-UniRule"/>
</dbReference>
<dbReference type="PANTHER" id="PTHR13946:SF28">
    <property type="entry name" value="DNA-DIRECTED RNA POLYMERASES I AND III SUBUNIT RPAC2"/>
    <property type="match status" value="1"/>
</dbReference>
<keyword evidence="4" id="KW-0808">Transferase</keyword>
<dbReference type="InterPro" id="IPR036603">
    <property type="entry name" value="RBP11-like"/>
</dbReference>
<dbReference type="HAMAP" id="MF_00261">
    <property type="entry name" value="RNApol_arch_Rpo11"/>
    <property type="match status" value="1"/>
</dbReference>
<dbReference type="STRING" id="397948.Cmaq_1539"/>
<keyword evidence="4" id="KW-0963">Cytoplasm</keyword>
<dbReference type="NCBIfam" id="NF002239">
    <property type="entry name" value="PRK01146.2-3"/>
    <property type="match status" value="1"/>
</dbReference>
<dbReference type="GO" id="GO:0000428">
    <property type="term" value="C:DNA-directed RNA polymerase complex"/>
    <property type="evidence" value="ECO:0007669"/>
    <property type="project" value="UniProtKB-KW"/>
</dbReference>
<organism evidence="6 7">
    <name type="scientific">Caldivirga maquilingensis (strain ATCC 700844 / DSM 13496 / JCM 10307 / IC-167)</name>
    <dbReference type="NCBI Taxonomy" id="397948"/>
    <lineage>
        <taxon>Archaea</taxon>
        <taxon>Thermoproteota</taxon>
        <taxon>Thermoprotei</taxon>
        <taxon>Thermoproteales</taxon>
        <taxon>Thermoproteaceae</taxon>
        <taxon>Caldivirga</taxon>
    </lineage>
</organism>
<dbReference type="Pfam" id="PF13656">
    <property type="entry name" value="RNA_pol_L_2"/>
    <property type="match status" value="1"/>
</dbReference>
<dbReference type="KEGG" id="cma:Cmaq_1539"/>
<dbReference type="PROSITE" id="PS01154">
    <property type="entry name" value="RNA_POL_L_13KD"/>
    <property type="match status" value="1"/>
</dbReference>
<accession>A8M9E3</accession>